<evidence type="ECO:0000259" key="10">
    <source>
        <dbReference type="Pfam" id="PF13967"/>
    </source>
</evidence>
<name>A0A8C9TZN8_SCLFO</name>
<dbReference type="GO" id="GO:0005886">
    <property type="term" value="C:plasma membrane"/>
    <property type="evidence" value="ECO:0007669"/>
    <property type="project" value="TreeGrafter"/>
</dbReference>
<evidence type="ECO:0000313" key="13">
    <source>
        <dbReference type="Proteomes" id="UP000694397"/>
    </source>
</evidence>
<keyword evidence="4 8" id="KW-0812">Transmembrane</keyword>
<comment type="similarity">
    <text evidence="2">Belongs to the CSC1 (TC 1.A.17) family.</text>
</comment>
<dbReference type="PANTHER" id="PTHR13018">
    <property type="entry name" value="PROBABLE MEMBRANE PROTEIN DUF221-RELATED"/>
    <property type="match status" value="1"/>
</dbReference>
<dbReference type="AlphaFoldDB" id="A0A8C9TZN8"/>
<evidence type="ECO:0000256" key="3">
    <source>
        <dbReference type="ARBA" id="ARBA00022448"/>
    </source>
</evidence>
<reference evidence="12" key="2">
    <citation type="submission" date="2025-08" db="UniProtKB">
        <authorList>
            <consortium name="Ensembl"/>
        </authorList>
    </citation>
    <scope>IDENTIFICATION</scope>
</reference>
<dbReference type="Ensembl" id="ENSSFOT00015083372.1">
    <property type="protein sequence ID" value="ENSSFOP00015059540.1"/>
    <property type="gene ID" value="ENSSFOG00015005575.2"/>
</dbReference>
<feature type="transmembrane region" description="Helical" evidence="8">
    <location>
        <begin position="586"/>
        <end position="610"/>
    </location>
</feature>
<feature type="transmembrane region" description="Helical" evidence="8">
    <location>
        <begin position="386"/>
        <end position="409"/>
    </location>
</feature>
<evidence type="ECO:0000313" key="12">
    <source>
        <dbReference type="Ensembl" id="ENSSFOP00015059540.1"/>
    </source>
</evidence>
<accession>A0A8C9TZN8</accession>
<keyword evidence="13" id="KW-1185">Reference proteome</keyword>
<proteinExistence type="inferred from homology"/>
<feature type="transmembrane region" description="Helical" evidence="8">
    <location>
        <begin position="622"/>
        <end position="645"/>
    </location>
</feature>
<feature type="transmembrane region" description="Helical" evidence="8">
    <location>
        <begin position="430"/>
        <end position="457"/>
    </location>
</feature>
<keyword evidence="3" id="KW-0813">Transport</keyword>
<evidence type="ECO:0000256" key="6">
    <source>
        <dbReference type="ARBA" id="ARBA00023136"/>
    </source>
</evidence>
<reference evidence="12 13" key="1">
    <citation type="submission" date="2019-04" db="EMBL/GenBank/DDBJ databases">
        <authorList>
            <consortium name="Wellcome Sanger Institute Data Sharing"/>
        </authorList>
    </citation>
    <scope>NUCLEOTIDE SEQUENCE [LARGE SCALE GENOMIC DNA]</scope>
</reference>
<dbReference type="GeneTree" id="ENSGT00940000159576"/>
<reference evidence="12" key="3">
    <citation type="submission" date="2025-09" db="UniProtKB">
        <authorList>
            <consortium name="Ensembl"/>
        </authorList>
    </citation>
    <scope>IDENTIFICATION</scope>
</reference>
<protein>
    <submittedName>
        <fullName evidence="12">Transmembrane protein 63A</fullName>
    </submittedName>
</protein>
<dbReference type="InterPro" id="IPR003864">
    <property type="entry name" value="CSC1/OSCA1-like_7TM"/>
</dbReference>
<feature type="transmembrane region" description="Helical" evidence="8">
    <location>
        <begin position="533"/>
        <end position="566"/>
    </location>
</feature>
<feature type="domain" description="CSC1/OSCA1-like 7TM region" evidence="9">
    <location>
        <begin position="346"/>
        <end position="617"/>
    </location>
</feature>
<dbReference type="Pfam" id="PF14703">
    <property type="entry name" value="PHM7_cyt"/>
    <property type="match status" value="1"/>
</dbReference>
<dbReference type="PANTHER" id="PTHR13018:SF24">
    <property type="entry name" value="CSC1-LIKE PROTEIN 1"/>
    <property type="match status" value="1"/>
</dbReference>
<feature type="domain" description="CSC1/OSCA1-like N-terminal transmembrane" evidence="10">
    <location>
        <begin position="43"/>
        <end position="187"/>
    </location>
</feature>
<feature type="transmembrane region" description="Helical" evidence="8">
    <location>
        <begin position="177"/>
        <end position="197"/>
    </location>
</feature>
<organism evidence="12 13">
    <name type="scientific">Scleropages formosus</name>
    <name type="common">Asian bonytongue</name>
    <name type="synonym">Osteoglossum formosum</name>
    <dbReference type="NCBI Taxonomy" id="113540"/>
    <lineage>
        <taxon>Eukaryota</taxon>
        <taxon>Metazoa</taxon>
        <taxon>Chordata</taxon>
        <taxon>Craniata</taxon>
        <taxon>Vertebrata</taxon>
        <taxon>Euteleostomi</taxon>
        <taxon>Actinopterygii</taxon>
        <taxon>Neopterygii</taxon>
        <taxon>Teleostei</taxon>
        <taxon>Osteoglossocephala</taxon>
        <taxon>Osteoglossomorpha</taxon>
        <taxon>Osteoglossiformes</taxon>
        <taxon>Osteoglossidae</taxon>
        <taxon>Scleropages</taxon>
    </lineage>
</organism>
<dbReference type="Proteomes" id="UP000694397">
    <property type="component" value="Chromosome 1"/>
</dbReference>
<keyword evidence="6 8" id="KW-0472">Membrane</keyword>
<evidence type="ECO:0000256" key="4">
    <source>
        <dbReference type="ARBA" id="ARBA00022692"/>
    </source>
</evidence>
<evidence type="ECO:0000256" key="8">
    <source>
        <dbReference type="SAM" id="Phobius"/>
    </source>
</evidence>
<evidence type="ECO:0000256" key="2">
    <source>
        <dbReference type="ARBA" id="ARBA00007779"/>
    </source>
</evidence>
<dbReference type="InterPro" id="IPR045122">
    <property type="entry name" value="Csc1-like"/>
</dbReference>
<gene>
    <name evidence="12" type="primary">tmem63a</name>
</gene>
<dbReference type="Pfam" id="PF13967">
    <property type="entry name" value="RSN1_TM"/>
    <property type="match status" value="1"/>
</dbReference>
<evidence type="ECO:0000259" key="11">
    <source>
        <dbReference type="Pfam" id="PF14703"/>
    </source>
</evidence>
<evidence type="ECO:0000256" key="5">
    <source>
        <dbReference type="ARBA" id="ARBA00022989"/>
    </source>
</evidence>
<feature type="transmembrane region" description="Helical" evidence="8">
    <location>
        <begin position="34"/>
        <end position="60"/>
    </location>
</feature>
<comment type="subcellular location">
    <subcellularLocation>
        <location evidence="1">Membrane</location>
        <topology evidence="1">Multi-pass membrane protein</topology>
    </subcellularLocation>
</comment>
<feature type="transmembrane region" description="Helical" evidence="8">
    <location>
        <begin position="651"/>
        <end position="671"/>
    </location>
</feature>
<dbReference type="Pfam" id="PF02714">
    <property type="entry name" value="RSN1_7TM"/>
    <property type="match status" value="1"/>
</dbReference>
<dbReference type="GO" id="GO:0005227">
    <property type="term" value="F:calcium-activated cation channel activity"/>
    <property type="evidence" value="ECO:0007669"/>
    <property type="project" value="InterPro"/>
</dbReference>
<evidence type="ECO:0000256" key="1">
    <source>
        <dbReference type="ARBA" id="ARBA00004141"/>
    </source>
</evidence>
<evidence type="ECO:0000259" key="9">
    <source>
        <dbReference type="Pfam" id="PF02714"/>
    </source>
</evidence>
<feature type="transmembrane region" description="Helical" evidence="8">
    <location>
        <begin position="484"/>
        <end position="512"/>
    </location>
</feature>
<dbReference type="InterPro" id="IPR032880">
    <property type="entry name" value="CSC1/OSCA1-like_N"/>
</dbReference>
<feature type="transmembrane region" description="Helical" evidence="8">
    <location>
        <begin position="342"/>
        <end position="366"/>
    </location>
</feature>
<comment type="catalytic activity">
    <reaction evidence="7">
        <text>Ca(2+)(in) = Ca(2+)(out)</text>
        <dbReference type="Rhea" id="RHEA:29671"/>
        <dbReference type="ChEBI" id="CHEBI:29108"/>
    </reaction>
</comment>
<dbReference type="InterPro" id="IPR027815">
    <property type="entry name" value="CSC1/OSCA1-like_cyt"/>
</dbReference>
<sequence>MDSLWFQLVENGTGPQNSNSCFSTTEGNTVLQGLAFGGVPVVLLLNFVFFLALLVVFSGIRKKLWDYGRLALVAENRESFLLHQDVANLFDVSHLSSMDMIRDRCGIDATHYLSFQRHLIFLLFIICVMSMAVILPVNLSGNLLGNDPYSFGRTTIGNLKEGYNFERESFLGVSNRVQINSDFAVFLTTYTCLLFACRKRVERNLQYYKKILECEGKRETINPRLCGYICCCAVSGCEEVDAIDYYSSQKSCLQEDEERLRQLVPQHPLGMAFVTLTSESMASFILKDFNALDCNGVRCGCSREPQPSADSAALRVNKWEVSYAPHPNNIYWENLSLQTAIWWIRCLGFNFVLFILLFFLTTPSIIITTMDKFNVTKPIYYLNSAVISQFLPTLLLWSFSALLPTIVYYSTLAESHWTRSSENISMMHKLYIFLLFMVLILPSLGLTSLDVFFRWLFDTKFLSQGKLRFECVFLPDQGAFFVNYVIAAALVGSGLELLRLPGLLLYTVRMALARSAAERKYIKQNQAYEFEYGAMYGWTLCVFTVIMAYSITCPVIVPFGILYMMLKHLVDKHNLFFAYLPACLDRQVHMGAVTQAWTAPILCLLWLYFFSVIRTGMLAETSLFTFVVLCVTVGVSIAYSCFGHFKYLSPHSYNVSTVVTFQFVILITIFFSP</sequence>
<feature type="domain" description="CSC1/OSCA1-like cytosolic" evidence="11">
    <location>
        <begin position="196"/>
        <end position="334"/>
    </location>
</feature>
<evidence type="ECO:0000256" key="7">
    <source>
        <dbReference type="ARBA" id="ARBA00036634"/>
    </source>
</evidence>
<feature type="transmembrane region" description="Helical" evidence="8">
    <location>
        <begin position="119"/>
        <end position="139"/>
    </location>
</feature>
<keyword evidence="5 8" id="KW-1133">Transmembrane helix</keyword>